<dbReference type="Pfam" id="PF01820">
    <property type="entry name" value="Dala_Dala_lig_N"/>
    <property type="match status" value="2"/>
</dbReference>
<reference evidence="15 16" key="1">
    <citation type="submission" date="2020-01" db="EMBL/GenBank/DDBJ databases">
        <title>Anaeroalcalibacter tamaniensis gen. nov., sp. nov., moderately halophilic strictly anaerobic fermenter bacterium from mud volcano of Taman peninsula.</title>
        <authorList>
            <person name="Frolova A."/>
            <person name="Merkel A.Y."/>
            <person name="Slobodkin A.I."/>
        </authorList>
    </citation>
    <scope>NUCLEOTIDE SEQUENCE [LARGE SCALE GENOMIC DNA]</scope>
    <source>
        <strain evidence="15 16">F-3ap</strain>
    </source>
</reference>
<feature type="active site" evidence="11">
    <location>
        <position position="277"/>
    </location>
</feature>
<feature type="active site" evidence="11">
    <location>
        <position position="146"/>
    </location>
</feature>
<dbReference type="InterPro" id="IPR013815">
    <property type="entry name" value="ATP_grasp_subdomain_1"/>
</dbReference>
<keyword evidence="7 10" id="KW-0133">Cell shape</keyword>
<dbReference type="PANTHER" id="PTHR23132">
    <property type="entry name" value="D-ALANINE--D-ALANINE LIGASE"/>
    <property type="match status" value="1"/>
</dbReference>
<dbReference type="EC" id="6.3.2.4" evidence="10"/>
<comment type="cofactor">
    <cofactor evidence="12">
        <name>Mg(2+)</name>
        <dbReference type="ChEBI" id="CHEBI:18420"/>
    </cofactor>
    <cofactor evidence="12">
        <name>Mn(2+)</name>
        <dbReference type="ChEBI" id="CHEBI:29035"/>
    </cofactor>
    <text evidence="12">Binds 2 magnesium or manganese ions per subunit.</text>
</comment>
<comment type="subcellular location">
    <subcellularLocation>
        <location evidence="1 10">Cytoplasm</location>
    </subcellularLocation>
</comment>
<dbReference type="InterPro" id="IPR016185">
    <property type="entry name" value="PreATP-grasp_dom_sf"/>
</dbReference>
<dbReference type="InterPro" id="IPR011127">
    <property type="entry name" value="Dala_Dala_lig_N"/>
</dbReference>
<evidence type="ECO:0000256" key="5">
    <source>
        <dbReference type="ARBA" id="ARBA00022741"/>
    </source>
</evidence>
<dbReference type="Gene3D" id="3.30.470.20">
    <property type="entry name" value="ATP-grasp fold, B domain"/>
    <property type="match status" value="1"/>
</dbReference>
<accession>A0A7X5HUM0</accession>
<dbReference type="GO" id="GO:0071555">
    <property type="term" value="P:cell wall organization"/>
    <property type="evidence" value="ECO:0007669"/>
    <property type="project" value="UniProtKB-KW"/>
</dbReference>
<evidence type="ECO:0000313" key="15">
    <source>
        <dbReference type="EMBL" id="NDL66930.1"/>
    </source>
</evidence>
<feature type="binding site" evidence="12">
    <location>
        <position position="254"/>
    </location>
    <ligand>
        <name>Mg(2+)</name>
        <dbReference type="ChEBI" id="CHEBI:18420"/>
        <label>1</label>
    </ligand>
</feature>
<dbReference type="Gene3D" id="3.40.50.20">
    <property type="match status" value="1"/>
</dbReference>
<keyword evidence="4 10" id="KW-0436">Ligase</keyword>
<evidence type="ECO:0000256" key="1">
    <source>
        <dbReference type="ARBA" id="ARBA00004496"/>
    </source>
</evidence>
<dbReference type="PIRSF" id="PIRSF039102">
    <property type="entry name" value="Ddl/VanB"/>
    <property type="match status" value="1"/>
</dbReference>
<keyword evidence="5 13" id="KW-0547">Nucleotide-binding</keyword>
<dbReference type="SUPFAM" id="SSF52440">
    <property type="entry name" value="PreATP-grasp domain"/>
    <property type="match status" value="1"/>
</dbReference>
<dbReference type="GO" id="GO:0008360">
    <property type="term" value="P:regulation of cell shape"/>
    <property type="evidence" value="ECO:0007669"/>
    <property type="project" value="UniProtKB-KW"/>
</dbReference>
<dbReference type="InterPro" id="IPR005905">
    <property type="entry name" value="D_ala_D_ala"/>
</dbReference>
<evidence type="ECO:0000256" key="7">
    <source>
        <dbReference type="ARBA" id="ARBA00022960"/>
    </source>
</evidence>
<evidence type="ECO:0000259" key="14">
    <source>
        <dbReference type="PROSITE" id="PS50975"/>
    </source>
</evidence>
<feature type="binding site" evidence="12">
    <location>
        <position position="266"/>
    </location>
    <ligand>
        <name>Mg(2+)</name>
        <dbReference type="ChEBI" id="CHEBI:18420"/>
        <label>1</label>
    </ligand>
</feature>
<feature type="binding site" evidence="12">
    <location>
        <position position="268"/>
    </location>
    <ligand>
        <name>Mg(2+)</name>
        <dbReference type="ChEBI" id="CHEBI:18420"/>
        <label>2</label>
    </ligand>
</feature>
<feature type="binding site" evidence="12">
    <location>
        <position position="266"/>
    </location>
    <ligand>
        <name>Mg(2+)</name>
        <dbReference type="ChEBI" id="CHEBI:18420"/>
        <label>2</label>
    </ligand>
</feature>
<evidence type="ECO:0000256" key="12">
    <source>
        <dbReference type="PIRSR" id="PIRSR039102-3"/>
    </source>
</evidence>
<dbReference type="HAMAP" id="MF_00047">
    <property type="entry name" value="Dala_Dala_lig"/>
    <property type="match status" value="1"/>
</dbReference>
<protein>
    <recommendedName>
        <fullName evidence="10">D-alanine--D-alanine ligase</fullName>
        <ecNumber evidence="10">6.3.2.4</ecNumber>
    </recommendedName>
    <alternativeName>
        <fullName evidence="10">D-Ala-D-Ala ligase</fullName>
    </alternativeName>
    <alternativeName>
        <fullName evidence="10">D-alanylalanine synthetase</fullName>
    </alternativeName>
</protein>
<keyword evidence="6 13" id="KW-0067">ATP-binding</keyword>
<dbReference type="NCBIfam" id="TIGR01205">
    <property type="entry name" value="D_ala_D_alaTIGR"/>
    <property type="match status" value="1"/>
</dbReference>
<dbReference type="PANTHER" id="PTHR23132:SF23">
    <property type="entry name" value="D-ALANINE--D-ALANINE LIGASE B"/>
    <property type="match status" value="1"/>
</dbReference>
<dbReference type="NCBIfam" id="NF002378">
    <property type="entry name" value="PRK01372.1"/>
    <property type="match status" value="1"/>
</dbReference>
<evidence type="ECO:0000256" key="4">
    <source>
        <dbReference type="ARBA" id="ARBA00022598"/>
    </source>
</evidence>
<evidence type="ECO:0000256" key="2">
    <source>
        <dbReference type="ARBA" id="ARBA00010871"/>
    </source>
</evidence>
<keyword evidence="8 10" id="KW-0573">Peptidoglycan synthesis</keyword>
<dbReference type="Gene3D" id="3.30.1490.20">
    <property type="entry name" value="ATP-grasp fold, A domain"/>
    <property type="match status" value="1"/>
</dbReference>
<evidence type="ECO:0000256" key="11">
    <source>
        <dbReference type="PIRSR" id="PIRSR039102-1"/>
    </source>
</evidence>
<gene>
    <name evidence="10" type="primary">ddl</name>
    <name evidence="15" type="ORF">GXN74_04100</name>
</gene>
<comment type="catalytic activity">
    <reaction evidence="10">
        <text>2 D-alanine + ATP = D-alanyl-D-alanine + ADP + phosphate + H(+)</text>
        <dbReference type="Rhea" id="RHEA:11224"/>
        <dbReference type="ChEBI" id="CHEBI:15378"/>
        <dbReference type="ChEBI" id="CHEBI:30616"/>
        <dbReference type="ChEBI" id="CHEBI:43474"/>
        <dbReference type="ChEBI" id="CHEBI:57416"/>
        <dbReference type="ChEBI" id="CHEBI:57822"/>
        <dbReference type="ChEBI" id="CHEBI:456216"/>
        <dbReference type="EC" id="6.3.2.4"/>
    </reaction>
</comment>
<dbReference type="GO" id="GO:0046872">
    <property type="term" value="F:metal ion binding"/>
    <property type="evidence" value="ECO:0007669"/>
    <property type="project" value="UniProtKB-KW"/>
</dbReference>
<evidence type="ECO:0000313" key="16">
    <source>
        <dbReference type="Proteomes" id="UP000461585"/>
    </source>
</evidence>
<keyword evidence="3 10" id="KW-0963">Cytoplasm</keyword>
<dbReference type="Pfam" id="PF07478">
    <property type="entry name" value="Dala_Dala_lig_C"/>
    <property type="match status" value="1"/>
</dbReference>
<dbReference type="AlphaFoldDB" id="A0A7X5HUM0"/>
<dbReference type="RefSeq" id="WP_162369656.1">
    <property type="nucleotide sequence ID" value="NZ_JAAEEH010000007.1"/>
</dbReference>
<proteinExistence type="inferred from homology"/>
<dbReference type="UniPathway" id="UPA00219"/>
<dbReference type="InterPro" id="IPR000291">
    <property type="entry name" value="D-Ala_lig_Van_CS"/>
</dbReference>
<dbReference type="GO" id="GO:0009252">
    <property type="term" value="P:peptidoglycan biosynthetic process"/>
    <property type="evidence" value="ECO:0007669"/>
    <property type="project" value="UniProtKB-UniRule"/>
</dbReference>
<sequence length="308" mass="33999">MLRVGVIMGGDSLEREVSILTGNEFLRHMNRDKYLPVPIFIRRPKEILAYADEIDVALIALHGKNGEDGKVQALLEALEIPYSGSGIASSALCMDKTMSKMAMGGMGILTPPFAAVSKQDWEEGSWRSSTGSLVYPLIVKPNQGGSSMGITVVEDPGALEEGIRTAFGFDDRVLVEEFIQGTEITCSLLKGEVIPILKVSPTLRFFDYDSKYKETTGALTETVRDVPGEVMEEVQRIAQKIWKLFSLKNYARIDMMIRNKQVYVIEINTLPGMTPYSLLPKSASEGGYGFGEMLDKIIQDVWTGRATV</sequence>
<keyword evidence="9 10" id="KW-0961">Cell wall biogenesis/degradation</keyword>
<comment type="caution">
    <text evidence="15">The sequence shown here is derived from an EMBL/GenBank/DDBJ whole genome shotgun (WGS) entry which is preliminary data.</text>
</comment>
<organism evidence="15 16">
    <name type="scientific">Anaerotalea alkaliphila</name>
    <dbReference type="NCBI Taxonomy" id="2662126"/>
    <lineage>
        <taxon>Bacteria</taxon>
        <taxon>Bacillati</taxon>
        <taxon>Bacillota</taxon>
        <taxon>Clostridia</taxon>
        <taxon>Eubacteriales</taxon>
        <taxon>Anaerotalea</taxon>
    </lineage>
</organism>
<name>A0A7X5HUM0_9FIRM</name>
<dbReference type="GO" id="GO:0005524">
    <property type="term" value="F:ATP binding"/>
    <property type="evidence" value="ECO:0007669"/>
    <property type="project" value="UniProtKB-UniRule"/>
</dbReference>
<evidence type="ECO:0000256" key="10">
    <source>
        <dbReference type="HAMAP-Rule" id="MF_00047"/>
    </source>
</evidence>
<dbReference type="SUPFAM" id="SSF56059">
    <property type="entry name" value="Glutathione synthetase ATP-binding domain-like"/>
    <property type="match status" value="1"/>
</dbReference>
<keyword evidence="12" id="KW-0464">Manganese</keyword>
<dbReference type="GO" id="GO:0008716">
    <property type="term" value="F:D-alanine-D-alanine ligase activity"/>
    <property type="evidence" value="ECO:0007669"/>
    <property type="project" value="UniProtKB-UniRule"/>
</dbReference>
<feature type="domain" description="ATP-grasp" evidence="14">
    <location>
        <begin position="100"/>
        <end position="299"/>
    </location>
</feature>
<dbReference type="InterPro" id="IPR011761">
    <property type="entry name" value="ATP-grasp"/>
</dbReference>
<keyword evidence="12" id="KW-0460">Magnesium</keyword>
<comment type="function">
    <text evidence="10">Cell wall formation.</text>
</comment>
<dbReference type="PROSITE" id="PS50975">
    <property type="entry name" value="ATP_GRASP"/>
    <property type="match status" value="1"/>
</dbReference>
<comment type="pathway">
    <text evidence="10">Cell wall biogenesis; peptidoglycan biosynthesis.</text>
</comment>
<dbReference type="GO" id="GO:0005737">
    <property type="term" value="C:cytoplasm"/>
    <property type="evidence" value="ECO:0007669"/>
    <property type="project" value="UniProtKB-SubCell"/>
</dbReference>
<dbReference type="InterPro" id="IPR011095">
    <property type="entry name" value="Dala_Dala_lig_C"/>
</dbReference>
<feature type="active site" evidence="11">
    <location>
        <position position="14"/>
    </location>
</feature>
<evidence type="ECO:0000256" key="9">
    <source>
        <dbReference type="ARBA" id="ARBA00023316"/>
    </source>
</evidence>
<evidence type="ECO:0000256" key="6">
    <source>
        <dbReference type="ARBA" id="ARBA00022840"/>
    </source>
</evidence>
<keyword evidence="16" id="KW-1185">Reference proteome</keyword>
<comment type="similarity">
    <text evidence="2 10">Belongs to the D-alanine--D-alanine ligase family.</text>
</comment>
<dbReference type="EMBL" id="JAAEEH010000007">
    <property type="protein sequence ID" value="NDL66930.1"/>
    <property type="molecule type" value="Genomic_DNA"/>
</dbReference>
<keyword evidence="12" id="KW-0479">Metal-binding</keyword>
<evidence type="ECO:0000256" key="8">
    <source>
        <dbReference type="ARBA" id="ARBA00022984"/>
    </source>
</evidence>
<evidence type="ECO:0000256" key="13">
    <source>
        <dbReference type="PROSITE-ProRule" id="PRU00409"/>
    </source>
</evidence>
<evidence type="ECO:0000256" key="3">
    <source>
        <dbReference type="ARBA" id="ARBA00022490"/>
    </source>
</evidence>
<dbReference type="Proteomes" id="UP000461585">
    <property type="component" value="Unassembled WGS sequence"/>
</dbReference>
<dbReference type="PROSITE" id="PS00843">
    <property type="entry name" value="DALA_DALA_LIGASE_1"/>
    <property type="match status" value="1"/>
</dbReference>